<evidence type="ECO:0000313" key="1">
    <source>
        <dbReference type="EMBL" id="SMF95601.1"/>
    </source>
</evidence>
<sequence length="153" mass="16357">MPPSSANSKTSLLLRLEPSRRLLGLLAALHLLAGGCAVANGLPWWAKPPLLFAVALSYRAVRRDYGVMPRVREVVLDGEGGVVVSGRAGPVEGTLAGGCVVTAWVVILRLRTLDGRLLAIPIVRDAVDVEAFRRLRVGLRCGEWERQPSGEGG</sequence>
<keyword evidence="2" id="KW-1185">Reference proteome</keyword>
<dbReference type="Pfam" id="PF07254">
    <property type="entry name" value="Cpta_toxin"/>
    <property type="match status" value="1"/>
</dbReference>
<protein>
    <recommendedName>
        <fullName evidence="3">Toxin CptA</fullName>
    </recommendedName>
</protein>
<dbReference type="EMBL" id="FXAM01000001">
    <property type="protein sequence ID" value="SMF95601.1"/>
    <property type="molecule type" value="Genomic_DNA"/>
</dbReference>
<accession>A0A1Y6CZ41</accession>
<reference evidence="1 2" key="1">
    <citation type="submission" date="2016-12" db="EMBL/GenBank/DDBJ databases">
        <authorList>
            <person name="Song W.-J."/>
            <person name="Kurnit D.M."/>
        </authorList>
    </citation>
    <scope>NUCLEOTIDE SEQUENCE [LARGE SCALE GENOMIC DNA]</scope>
    <source>
        <strain evidence="1 2">175</strain>
    </source>
</reference>
<dbReference type="AlphaFoldDB" id="A0A1Y6CZ41"/>
<organism evidence="1 2">
    <name type="scientific">Methylomagnum ishizawai</name>
    <dbReference type="NCBI Taxonomy" id="1760988"/>
    <lineage>
        <taxon>Bacteria</taxon>
        <taxon>Pseudomonadati</taxon>
        <taxon>Pseudomonadota</taxon>
        <taxon>Gammaproteobacteria</taxon>
        <taxon>Methylococcales</taxon>
        <taxon>Methylococcaceae</taxon>
        <taxon>Methylomagnum</taxon>
    </lineage>
</organism>
<evidence type="ECO:0008006" key="3">
    <source>
        <dbReference type="Google" id="ProtNLM"/>
    </source>
</evidence>
<gene>
    <name evidence="1" type="ORF">SAMN02949497_2966</name>
</gene>
<name>A0A1Y6CZ41_9GAMM</name>
<proteinExistence type="predicted"/>
<dbReference type="InterPro" id="IPR009883">
    <property type="entry name" value="YgfX"/>
</dbReference>
<dbReference type="Proteomes" id="UP000192923">
    <property type="component" value="Unassembled WGS sequence"/>
</dbReference>
<dbReference type="RefSeq" id="WP_176225246.1">
    <property type="nucleotide sequence ID" value="NZ_FXAM01000001.1"/>
</dbReference>
<dbReference type="STRING" id="1760988.SAMN02949497_2966"/>
<evidence type="ECO:0000313" key="2">
    <source>
        <dbReference type="Proteomes" id="UP000192923"/>
    </source>
</evidence>